<protein>
    <submittedName>
        <fullName evidence="3">Uncharacterized protein</fullName>
    </submittedName>
</protein>
<feature type="region of interest" description="Disordered" evidence="1">
    <location>
        <begin position="122"/>
        <end position="151"/>
    </location>
</feature>
<feature type="transmembrane region" description="Helical" evidence="2">
    <location>
        <begin position="76"/>
        <end position="101"/>
    </location>
</feature>
<dbReference type="GeneID" id="25376090"/>
<keyword evidence="4" id="KW-1185">Reference proteome</keyword>
<evidence type="ECO:0000256" key="1">
    <source>
        <dbReference type="SAM" id="MobiDB-lite"/>
    </source>
</evidence>
<proteinExistence type="predicted"/>
<feature type="region of interest" description="Disordered" evidence="1">
    <location>
        <begin position="656"/>
        <end position="770"/>
    </location>
</feature>
<dbReference type="OrthoDB" id="348621at2759"/>
<keyword evidence="2" id="KW-0472">Membrane</keyword>
<dbReference type="AlphaFoldDB" id="U6JT24"/>
<feature type="compositionally biased region" description="Basic and acidic residues" evidence="1">
    <location>
        <begin position="464"/>
        <end position="475"/>
    </location>
</feature>
<reference evidence="3" key="2">
    <citation type="submission" date="2013-10" db="EMBL/GenBank/DDBJ databases">
        <authorList>
            <person name="Aslett M."/>
        </authorList>
    </citation>
    <scope>NUCLEOTIDE SEQUENCE [LARGE SCALE GENOMIC DNA]</scope>
    <source>
        <strain evidence="3">Houghton</strain>
    </source>
</reference>
<feature type="region of interest" description="Disordered" evidence="1">
    <location>
        <begin position="579"/>
        <end position="600"/>
    </location>
</feature>
<keyword evidence="2" id="KW-0812">Transmembrane</keyword>
<dbReference type="VEuPathDB" id="ToxoDB:EMH_0011240"/>
<reference evidence="3" key="1">
    <citation type="submission" date="2013-10" db="EMBL/GenBank/DDBJ databases">
        <title>Genomic analysis of the causative agents of coccidiosis in chickens.</title>
        <authorList>
            <person name="Reid A.J."/>
            <person name="Blake D."/>
            <person name="Billington K."/>
            <person name="Browne H."/>
            <person name="Dunn M."/>
            <person name="Hung S."/>
            <person name="Kawahara F."/>
            <person name="Miranda-Saavedra D."/>
            <person name="Mourier T."/>
            <person name="Nagra H."/>
            <person name="Otto T.D."/>
            <person name="Rawlings N."/>
            <person name="Sanchez A."/>
            <person name="Sanders M."/>
            <person name="Subramaniam C."/>
            <person name="Tay Y."/>
            <person name="Dear P."/>
            <person name="Doerig C."/>
            <person name="Gruber A."/>
            <person name="Parkinson J."/>
            <person name="Shirley M."/>
            <person name="Wan K.L."/>
            <person name="Berriman M."/>
            <person name="Tomley F."/>
            <person name="Pain A."/>
        </authorList>
    </citation>
    <scope>NUCLEOTIDE SEQUENCE [LARGE SCALE GENOMIC DNA]</scope>
    <source>
        <strain evidence="3">Houghton</strain>
    </source>
</reference>
<organism evidence="3 4">
    <name type="scientific">Eimeria mitis</name>
    <dbReference type="NCBI Taxonomy" id="44415"/>
    <lineage>
        <taxon>Eukaryota</taxon>
        <taxon>Sar</taxon>
        <taxon>Alveolata</taxon>
        <taxon>Apicomplexa</taxon>
        <taxon>Conoidasida</taxon>
        <taxon>Coccidia</taxon>
        <taxon>Eucoccidiorida</taxon>
        <taxon>Eimeriorina</taxon>
        <taxon>Eimeriidae</taxon>
        <taxon>Eimeria</taxon>
    </lineage>
</organism>
<feature type="region of interest" description="Disordered" evidence="1">
    <location>
        <begin position="782"/>
        <end position="835"/>
    </location>
</feature>
<name>U6JT24_9EIME</name>
<dbReference type="EMBL" id="HG680487">
    <property type="protein sequence ID" value="CDJ27916.1"/>
    <property type="molecule type" value="Genomic_DNA"/>
</dbReference>
<evidence type="ECO:0000313" key="4">
    <source>
        <dbReference type="Proteomes" id="UP000030744"/>
    </source>
</evidence>
<feature type="compositionally biased region" description="Pro residues" evidence="1">
    <location>
        <begin position="732"/>
        <end position="741"/>
    </location>
</feature>
<dbReference type="Proteomes" id="UP000030744">
    <property type="component" value="Unassembled WGS sequence"/>
</dbReference>
<accession>U6JT24</accession>
<feature type="compositionally biased region" description="Low complexity" evidence="1">
    <location>
        <begin position="486"/>
        <end position="503"/>
    </location>
</feature>
<dbReference type="RefSeq" id="XP_013350493.1">
    <property type="nucleotide sequence ID" value="XM_013495039.1"/>
</dbReference>
<evidence type="ECO:0000313" key="3">
    <source>
        <dbReference type="EMBL" id="CDJ27916.1"/>
    </source>
</evidence>
<feature type="compositionally biased region" description="Basic and acidic residues" evidence="1">
    <location>
        <begin position="416"/>
        <end position="431"/>
    </location>
</feature>
<gene>
    <name evidence="3" type="ORF">EMH_0011240</name>
</gene>
<feature type="region of interest" description="Disordered" evidence="1">
    <location>
        <begin position="408"/>
        <end position="560"/>
    </location>
</feature>
<sequence>MQAAAAAELRTLQTSVQQAGWSGHGREIAPGEVALPIVSRILPQKRNVSVGGLSVSAVALAAVPQKRNVSVGGLSVSAVALAAVAAVTAVYLVLRCAVYLANASKSRVALRLLAGEEKITDKGAGEPCGDSEENRLTATATDPPGEELGTPDEQDLLKRALRYITELKQFILSIEPVMMQLNVGRRAKCVAIFSVLSLVEFSALYSLLEREQRAGMNAALNAIYKRLWFFRTTIGKANVTKSRHRHFKCVFEFLQRVKGIKPTASALPKSQRLLKIKDLLQLQESALALLKSGLVWLRESLESFEEANDGVQRPDAAVGPAAGAEGTAAAAVGPAAAAANTRVDCVLQAIQKTAYERREQVFLDPLVGAWLREVNTPDKTYGIFRPKYLEQVLQKSPKGQEELLEDLLKTPLGSGDSHREGTRIKEVDAERGAASSSESEAPSKRDEASPPESPRRAFPALEPLDFHHQGSREGHSSTGSAPVPRSPRTSTAAANAPSAAADVPPAPSAKGRSSHVQAPTHRKTGLPHSAPTVLPKLSPSAGAGRPRFSATFAAPKPATLPLVRAREPRFAWASKVSDVMSTAESSDPLPSPKPLPGLSPGSFRAAISAAAAYTPENSTWRPPAAATQAPDFSVPNSASWASPVSLGIWHPLAASQWSPGATAPRQGGFDRSPRPSWPLRSPPAHTISSRYPSSAGAGGASPLQRRVPDEGFPPGTGRFASAPSASRWHLPPSQPLSPSPWLPAEYRSASGTAGQEDSPEVDTWPFTSRVWGPLGTAPPVTGMGYFPTEVPDEPSHPEASSGHAQLAKRLEAAADQHLGEATPPWHPPDSSDSPK</sequence>
<evidence type="ECO:0000256" key="2">
    <source>
        <dbReference type="SAM" id="Phobius"/>
    </source>
</evidence>
<keyword evidence="2" id="KW-1133">Transmembrane helix</keyword>
<feature type="compositionally biased region" description="Basic and acidic residues" evidence="1">
    <location>
        <begin position="808"/>
        <end position="818"/>
    </location>
</feature>